<dbReference type="GO" id="GO:0005975">
    <property type="term" value="P:carbohydrate metabolic process"/>
    <property type="evidence" value="ECO:0007669"/>
    <property type="project" value="TreeGrafter"/>
</dbReference>
<dbReference type="Proteomes" id="UP000178742">
    <property type="component" value="Unassembled WGS sequence"/>
</dbReference>
<dbReference type="UniPathway" id="UPA00223"/>
<dbReference type="PANTHER" id="PTHR11739:SF4">
    <property type="entry name" value="CITRATE SYNTHASE, PEROXISOMAL"/>
    <property type="match status" value="1"/>
</dbReference>
<dbReference type="SUPFAM" id="SSF48256">
    <property type="entry name" value="Citrate synthase"/>
    <property type="match status" value="1"/>
</dbReference>
<dbReference type="EMBL" id="MFPX01000009">
    <property type="protein sequence ID" value="OGH67003.1"/>
    <property type="molecule type" value="Genomic_DNA"/>
</dbReference>
<organism evidence="5 6">
    <name type="scientific">Candidatus Magasanikbacteria bacterium RIFCSPHIGHO2_02_FULL_41_13</name>
    <dbReference type="NCBI Taxonomy" id="1798676"/>
    <lineage>
        <taxon>Bacteria</taxon>
        <taxon>Candidatus Magasanikiibacteriota</taxon>
    </lineage>
</organism>
<evidence type="ECO:0000313" key="6">
    <source>
        <dbReference type="Proteomes" id="UP000178742"/>
    </source>
</evidence>
<evidence type="ECO:0000256" key="2">
    <source>
        <dbReference type="ARBA" id="ARBA00010566"/>
    </source>
</evidence>
<dbReference type="Pfam" id="PF00285">
    <property type="entry name" value="Citrate_synt"/>
    <property type="match status" value="1"/>
</dbReference>
<keyword evidence="4" id="KW-0808">Transferase</keyword>
<evidence type="ECO:0000313" key="5">
    <source>
        <dbReference type="EMBL" id="OGH67003.1"/>
    </source>
</evidence>
<evidence type="ECO:0000256" key="4">
    <source>
        <dbReference type="ARBA" id="ARBA00022679"/>
    </source>
</evidence>
<evidence type="ECO:0000256" key="1">
    <source>
        <dbReference type="ARBA" id="ARBA00005163"/>
    </source>
</evidence>
<dbReference type="GO" id="GO:0036440">
    <property type="term" value="F:citrate synthase activity"/>
    <property type="evidence" value="ECO:0007669"/>
    <property type="project" value="UniProtKB-EC"/>
</dbReference>
<dbReference type="STRING" id="1798676.A3B90_02015"/>
<dbReference type="InterPro" id="IPR002020">
    <property type="entry name" value="Citrate_synthase"/>
</dbReference>
<comment type="pathway">
    <text evidence="1">Carbohydrate metabolism; tricarboxylic acid cycle.</text>
</comment>
<proteinExistence type="inferred from homology"/>
<dbReference type="NCBIfam" id="NF004869">
    <property type="entry name" value="PRK06224.1-6"/>
    <property type="match status" value="1"/>
</dbReference>
<reference evidence="5 6" key="1">
    <citation type="journal article" date="2016" name="Nat. Commun.">
        <title>Thousands of microbial genomes shed light on interconnected biogeochemical processes in an aquifer system.</title>
        <authorList>
            <person name="Anantharaman K."/>
            <person name="Brown C.T."/>
            <person name="Hug L.A."/>
            <person name="Sharon I."/>
            <person name="Castelle C.J."/>
            <person name="Probst A.J."/>
            <person name="Thomas B.C."/>
            <person name="Singh A."/>
            <person name="Wilkins M.J."/>
            <person name="Karaoz U."/>
            <person name="Brodie E.L."/>
            <person name="Williams K.H."/>
            <person name="Hubbard S.S."/>
            <person name="Banfield J.F."/>
        </authorList>
    </citation>
    <scope>NUCLEOTIDE SEQUENCE [LARGE SCALE GENOMIC DNA]</scope>
</reference>
<evidence type="ECO:0000256" key="3">
    <source>
        <dbReference type="ARBA" id="ARBA00012972"/>
    </source>
</evidence>
<protein>
    <recommendedName>
        <fullName evidence="3">citrate synthase (unknown stereospecificity)</fullName>
        <ecNumber evidence="3">2.3.3.16</ecNumber>
    </recommendedName>
</protein>
<dbReference type="GO" id="GO:0005829">
    <property type="term" value="C:cytosol"/>
    <property type="evidence" value="ECO:0007669"/>
    <property type="project" value="TreeGrafter"/>
</dbReference>
<dbReference type="InterPro" id="IPR016143">
    <property type="entry name" value="Citrate_synth-like_sm_a-sub"/>
</dbReference>
<comment type="similarity">
    <text evidence="2">Belongs to the citrate synthase family.</text>
</comment>
<sequence>MRFKTSITNVQRDGTETIRGHELGELVKNNGFVETIYLLLKGDLPDKNQARMLDAILTSVIDHGPAVASALAARISASAKNTLQSSVAAGLLGLGDRHGVVIEPAMKFFFEHVGETDLGGLLTKMKEQRKYAPGFGHKIFEVDPRTERLFAIAKETGVYGKCCEFSQKVETTLNSISSKKLPLNADGAIAAILCDMGFDPRVGNGIFVIARVPGLVAHIVEEVTNDEGIRRLEPEDIEYIG</sequence>
<dbReference type="Gene3D" id="1.10.580.10">
    <property type="entry name" value="Citrate Synthase, domain 1"/>
    <property type="match status" value="2"/>
</dbReference>
<gene>
    <name evidence="5" type="ORF">A3B90_02015</name>
</gene>
<dbReference type="EC" id="2.3.3.16" evidence="3"/>
<comment type="caution">
    <text evidence="5">The sequence shown here is derived from an EMBL/GenBank/DDBJ whole genome shotgun (WGS) entry which is preliminary data.</text>
</comment>
<dbReference type="InterPro" id="IPR016142">
    <property type="entry name" value="Citrate_synth-like_lrg_a-sub"/>
</dbReference>
<dbReference type="Gene3D" id="1.10.230.10">
    <property type="entry name" value="Cytochrome P450-Terp, domain 2"/>
    <property type="match status" value="1"/>
</dbReference>
<dbReference type="CDD" id="cd06100">
    <property type="entry name" value="CCL_ACL-C"/>
    <property type="match status" value="1"/>
</dbReference>
<dbReference type="AlphaFoldDB" id="A0A1F6M637"/>
<dbReference type="GO" id="GO:0006099">
    <property type="term" value="P:tricarboxylic acid cycle"/>
    <property type="evidence" value="ECO:0007669"/>
    <property type="project" value="UniProtKB-UniPathway"/>
</dbReference>
<dbReference type="PANTHER" id="PTHR11739">
    <property type="entry name" value="CITRATE SYNTHASE"/>
    <property type="match status" value="1"/>
</dbReference>
<dbReference type="InterPro" id="IPR036969">
    <property type="entry name" value="Citrate_synthase_sf"/>
</dbReference>
<accession>A0A1F6M637</accession>
<name>A0A1F6M637_9BACT</name>